<keyword evidence="1" id="KW-0472">Membrane</keyword>
<keyword evidence="1" id="KW-1133">Transmembrane helix</keyword>
<evidence type="ECO:0000256" key="1">
    <source>
        <dbReference type="SAM" id="Phobius"/>
    </source>
</evidence>
<keyword evidence="1" id="KW-0812">Transmembrane</keyword>
<comment type="caution">
    <text evidence="2">The sequence shown here is derived from an EMBL/GenBank/DDBJ whole genome shotgun (WGS) entry which is preliminary data.</text>
</comment>
<feature type="transmembrane region" description="Helical" evidence="1">
    <location>
        <begin position="47"/>
        <end position="67"/>
    </location>
</feature>
<name>A0A3L7DXG6_9GAMM</name>
<feature type="transmembrane region" description="Helical" evidence="1">
    <location>
        <begin position="20"/>
        <end position="41"/>
    </location>
</feature>
<dbReference type="EMBL" id="QRAN01000007">
    <property type="protein sequence ID" value="RLQ22267.1"/>
    <property type="molecule type" value="Genomic_DNA"/>
</dbReference>
<dbReference type="Proteomes" id="UP000265509">
    <property type="component" value="Unassembled WGS sequence"/>
</dbReference>
<gene>
    <name evidence="2" type="ORF">DWB85_08255</name>
</gene>
<evidence type="ECO:0000313" key="3">
    <source>
        <dbReference type="Proteomes" id="UP000265509"/>
    </source>
</evidence>
<reference evidence="2 3" key="1">
    <citation type="submission" date="2018-07" db="EMBL/GenBank/DDBJ databases">
        <title>Halioglobus sp. genome submission.</title>
        <authorList>
            <person name="Ye M.-Q."/>
            <person name="Du Z.-J."/>
        </authorList>
    </citation>
    <scope>NUCLEOTIDE SEQUENCE [LARGE SCALE GENOMIC DNA]</scope>
    <source>
        <strain evidence="2 3">U0301</strain>
    </source>
</reference>
<sequence length="88" mass="10002">MSTQNDNHWLTRPATIRKLWWGFASVLALTVLAQLVIYVKGYFTVDGWLGFGAVFGFLSCLLMVLFAKGLGYLLKRPNDYYAEPEEHA</sequence>
<dbReference type="AlphaFoldDB" id="A0A3L7DXG6"/>
<proteinExistence type="predicted"/>
<dbReference type="OrthoDB" id="282116at2"/>
<dbReference type="RefSeq" id="WP_117953741.1">
    <property type="nucleotide sequence ID" value="NZ_QRAN01000007.1"/>
</dbReference>
<organism evidence="2 3">
    <name type="scientific">Seongchinamella sediminis</name>
    <dbReference type="NCBI Taxonomy" id="2283635"/>
    <lineage>
        <taxon>Bacteria</taxon>
        <taxon>Pseudomonadati</taxon>
        <taxon>Pseudomonadota</taxon>
        <taxon>Gammaproteobacteria</taxon>
        <taxon>Cellvibrionales</taxon>
        <taxon>Halieaceae</taxon>
        <taxon>Seongchinamella</taxon>
    </lineage>
</organism>
<keyword evidence="3" id="KW-1185">Reference proteome</keyword>
<accession>A0A3L7DXG6</accession>
<evidence type="ECO:0000313" key="2">
    <source>
        <dbReference type="EMBL" id="RLQ22267.1"/>
    </source>
</evidence>
<protein>
    <submittedName>
        <fullName evidence="2">Uncharacterized protein</fullName>
    </submittedName>
</protein>